<reference evidence="1 2" key="1">
    <citation type="journal article" date="2014" name="Genome Announc.">
        <title>The Genome of the Predominant Equine Lactobacillus Species, Lactobacillus equi, Is Reflective of Its Lifestyle Adaptations to an Herbivorous Host.</title>
        <authorList>
            <person name="O'Donnell M.M."/>
            <person name="Harris H.M."/>
            <person name="O'Toole P.W."/>
            <person name="Ross R.P."/>
        </authorList>
    </citation>
    <scope>NUCLEOTIDE SEQUENCE [LARGE SCALE GENOMIC DNA]</scope>
    <source>
        <strain evidence="1 2">DPC 6820</strain>
    </source>
</reference>
<organism evidence="1 2">
    <name type="scientific">Ligilactobacillus equi DPC 6820</name>
    <dbReference type="NCBI Taxonomy" id="1392007"/>
    <lineage>
        <taxon>Bacteria</taxon>
        <taxon>Bacillati</taxon>
        <taxon>Bacillota</taxon>
        <taxon>Bacilli</taxon>
        <taxon>Lactobacillales</taxon>
        <taxon>Lactobacillaceae</taxon>
        <taxon>Ligilactobacillus</taxon>
    </lineage>
</organism>
<protein>
    <submittedName>
        <fullName evidence="1">Molybdate ABC transporter periplasmic protein</fullName>
    </submittedName>
</protein>
<evidence type="ECO:0000313" key="2">
    <source>
        <dbReference type="Proteomes" id="UP000018559"/>
    </source>
</evidence>
<keyword evidence="2" id="KW-1185">Reference proteome</keyword>
<dbReference type="Proteomes" id="UP000018559">
    <property type="component" value="Unassembled WGS sequence"/>
</dbReference>
<gene>
    <name evidence="1" type="ORF">LEQ_1211</name>
</gene>
<dbReference type="AlphaFoldDB" id="V7HWV6"/>
<sequence length="93" mass="10943">MIAKLITLDTSKFMKKVEDFNELSLSEKIIGVRKKVNPDRYEFSIGRWFLKKRHVFGVYSDGSLKMNVSAIPEIYQDDASWFLNFLMSNEEEK</sequence>
<dbReference type="EMBL" id="AWWH01000176">
    <property type="protein sequence ID" value="ETA73516.1"/>
    <property type="molecule type" value="Genomic_DNA"/>
</dbReference>
<name>V7HWV6_9LACO</name>
<accession>V7HWV6</accession>
<comment type="caution">
    <text evidence="1">The sequence shown here is derived from an EMBL/GenBank/DDBJ whole genome shotgun (WGS) entry which is preliminary data.</text>
</comment>
<dbReference type="RefSeq" id="WP_023860272.1">
    <property type="nucleotide sequence ID" value="NZ_AWWH01000176.1"/>
</dbReference>
<proteinExistence type="predicted"/>
<evidence type="ECO:0000313" key="1">
    <source>
        <dbReference type="EMBL" id="ETA73516.1"/>
    </source>
</evidence>
<dbReference type="PATRIC" id="fig|1392007.3.peg.1685"/>